<dbReference type="SUPFAM" id="SSF53850">
    <property type="entry name" value="Periplasmic binding protein-like II"/>
    <property type="match status" value="1"/>
</dbReference>
<dbReference type="InterPro" id="IPR006059">
    <property type="entry name" value="SBP"/>
</dbReference>
<dbReference type="PANTHER" id="PTHR43649:SF12">
    <property type="entry name" value="DIACETYLCHITOBIOSE BINDING PROTEIN DASA"/>
    <property type="match status" value="1"/>
</dbReference>
<sequence length="457" mass="51216">MMHKSTYINMYTYTNAHAIFATLLLSLSLLLGACGQYRAVEPALIQDSSPVTLTYVSPDSSVFTEAENAAIEQFTQLAPNFEIDRQPFQRSAAAYLEDTPPPDVIWMADNREIREAAAAGLLADLSDVWQAGNFSEAYSQPFQDISRIDGAFRFVPAGFSWTGFFYNREVFERYDLTPPTSWEEFEHICDTLLTYGETPLSLSGQNPFYTVLWFEYLNLRLNGSDFHQDLAAGRVSFHDERVGRVWHYLISLLDRDYFVKSPGDMSETESMTALIRGDAESPLTRKKAVMTLAPHFSLIQQPQAFVDELDFFQFPQMDAAMPLDEVSIVVGYVIPAGAPNRSQAGAFIRFMGSAEAQELQFKQVSEEESNVWTIPAHRDVDRSALSPVAAKGDQAVRNANSISPPLMLDLPAGMREGFNQVVRRLFPTISARIQVAEIQSLLEEARQAAIEKGELPR</sequence>
<dbReference type="AlphaFoldDB" id="A0A6B0YRY9"/>
<reference evidence="1" key="1">
    <citation type="submission" date="2019-09" db="EMBL/GenBank/DDBJ databases">
        <title>Characterisation of the sponge microbiome using genome-centric metagenomics.</title>
        <authorList>
            <person name="Engelberts J.P."/>
            <person name="Robbins S.J."/>
            <person name="De Goeij J.M."/>
            <person name="Aranda M."/>
            <person name="Bell S.C."/>
            <person name="Webster N.S."/>
        </authorList>
    </citation>
    <scope>NUCLEOTIDE SEQUENCE</scope>
    <source>
        <strain evidence="1">SB0664_bin_27</strain>
    </source>
</reference>
<organism evidence="1">
    <name type="scientific">Caldilineaceae bacterium SB0664_bin_27</name>
    <dbReference type="NCBI Taxonomy" id="2605260"/>
    <lineage>
        <taxon>Bacteria</taxon>
        <taxon>Bacillati</taxon>
        <taxon>Chloroflexota</taxon>
        <taxon>Caldilineae</taxon>
        <taxon>Caldilineales</taxon>
        <taxon>Caldilineaceae</taxon>
    </lineage>
</organism>
<evidence type="ECO:0000313" key="1">
    <source>
        <dbReference type="EMBL" id="MXY93780.1"/>
    </source>
</evidence>
<name>A0A6B0YRY9_9CHLR</name>
<dbReference type="PROSITE" id="PS51257">
    <property type="entry name" value="PROKAR_LIPOPROTEIN"/>
    <property type="match status" value="1"/>
</dbReference>
<dbReference type="Gene3D" id="3.40.190.10">
    <property type="entry name" value="Periplasmic binding protein-like II"/>
    <property type="match status" value="2"/>
</dbReference>
<dbReference type="InterPro" id="IPR050490">
    <property type="entry name" value="Bact_solute-bd_prot1"/>
</dbReference>
<gene>
    <name evidence="1" type="ORF">F4Y42_10065</name>
</gene>
<dbReference type="EMBL" id="VXRG01000086">
    <property type="protein sequence ID" value="MXY93780.1"/>
    <property type="molecule type" value="Genomic_DNA"/>
</dbReference>
<comment type="caution">
    <text evidence="1">The sequence shown here is derived from an EMBL/GenBank/DDBJ whole genome shotgun (WGS) entry which is preliminary data.</text>
</comment>
<proteinExistence type="predicted"/>
<dbReference type="PANTHER" id="PTHR43649">
    <property type="entry name" value="ARABINOSE-BINDING PROTEIN-RELATED"/>
    <property type="match status" value="1"/>
</dbReference>
<accession>A0A6B0YRY9</accession>
<dbReference type="Pfam" id="PF01547">
    <property type="entry name" value="SBP_bac_1"/>
    <property type="match status" value="1"/>
</dbReference>
<protein>
    <submittedName>
        <fullName evidence="1">Carbohydrate ABC transporter substrate-binding protein</fullName>
    </submittedName>
</protein>